<keyword evidence="9" id="KW-1185">Reference proteome</keyword>
<dbReference type="InterPro" id="IPR033749">
    <property type="entry name" value="Polyprenyl_synt_CS"/>
</dbReference>
<sequence>MEKINHYISIVNQAIDELSYNKEPKKLYEPIKYTLTLGGKRIRPALLLLANDLFGGKAVRAMNSALAIEVFHNFTLVHDDIMDDAPLRRGKTTVFKKWDTNTAILSGDVMFVNAIQLLAKDNNDKLADILAIFNKASVEVCEGQQYDMDFETLENVSIDDYLKMIELKTAVLLAASLKIGALIANAKQDDANHIYEFGRNLGIAFQLMDDILDLYGDPEKFGKQVGGDVIANKKTYLLLKAKELAKGETRKELEFCLTSTAIKPENKVERIKTIFNALGVKKAAIDEMNLFYNTAISHLDSIDAPEDKKKVFEDFAKQLMHREN</sequence>
<dbReference type="OrthoDB" id="9805316at2"/>
<evidence type="ECO:0000256" key="2">
    <source>
        <dbReference type="ARBA" id="ARBA00006706"/>
    </source>
</evidence>
<dbReference type="GO" id="GO:0008299">
    <property type="term" value="P:isoprenoid biosynthetic process"/>
    <property type="evidence" value="ECO:0007669"/>
    <property type="project" value="UniProtKB-KW"/>
</dbReference>
<dbReference type="GO" id="GO:0046872">
    <property type="term" value="F:metal ion binding"/>
    <property type="evidence" value="ECO:0007669"/>
    <property type="project" value="UniProtKB-KW"/>
</dbReference>
<evidence type="ECO:0000256" key="4">
    <source>
        <dbReference type="ARBA" id="ARBA00022723"/>
    </source>
</evidence>
<dbReference type="PANTHER" id="PTHR43281">
    <property type="entry name" value="FARNESYL DIPHOSPHATE SYNTHASE"/>
    <property type="match status" value="1"/>
</dbReference>
<proteinExistence type="inferred from homology"/>
<evidence type="ECO:0000256" key="5">
    <source>
        <dbReference type="ARBA" id="ARBA00022842"/>
    </source>
</evidence>
<comment type="similarity">
    <text evidence="2 7">Belongs to the FPP/GGPP synthase family.</text>
</comment>
<dbReference type="SFLD" id="SFLDG01017">
    <property type="entry name" value="Polyprenyl_Transferase_Like"/>
    <property type="match status" value="1"/>
</dbReference>
<keyword evidence="4" id="KW-0479">Metal-binding</keyword>
<dbReference type="InterPro" id="IPR008949">
    <property type="entry name" value="Isoprenoid_synthase_dom_sf"/>
</dbReference>
<dbReference type="PROSITE" id="PS00444">
    <property type="entry name" value="POLYPRENYL_SYNTHASE_2"/>
    <property type="match status" value="1"/>
</dbReference>
<dbReference type="Gene3D" id="1.10.600.10">
    <property type="entry name" value="Farnesyl Diphosphate Synthase"/>
    <property type="match status" value="1"/>
</dbReference>
<evidence type="ECO:0000313" key="8">
    <source>
        <dbReference type="EMBL" id="TXB63933.1"/>
    </source>
</evidence>
<evidence type="ECO:0000256" key="1">
    <source>
        <dbReference type="ARBA" id="ARBA00001946"/>
    </source>
</evidence>
<dbReference type="PANTHER" id="PTHR43281:SF1">
    <property type="entry name" value="FARNESYL DIPHOSPHATE SYNTHASE"/>
    <property type="match status" value="1"/>
</dbReference>
<comment type="caution">
    <text evidence="8">The sequence shown here is derived from an EMBL/GenBank/DDBJ whole genome shotgun (WGS) entry which is preliminary data.</text>
</comment>
<evidence type="ECO:0000256" key="3">
    <source>
        <dbReference type="ARBA" id="ARBA00022679"/>
    </source>
</evidence>
<keyword evidence="5" id="KW-0460">Magnesium</keyword>
<dbReference type="PROSITE" id="PS00723">
    <property type="entry name" value="POLYPRENYL_SYNTHASE_1"/>
    <property type="match status" value="1"/>
</dbReference>
<dbReference type="CDD" id="cd00685">
    <property type="entry name" value="Trans_IPPS_HT"/>
    <property type="match status" value="1"/>
</dbReference>
<evidence type="ECO:0000256" key="7">
    <source>
        <dbReference type="RuleBase" id="RU004466"/>
    </source>
</evidence>
<gene>
    <name evidence="8" type="ORF">FRY74_11810</name>
</gene>
<organism evidence="8 9">
    <name type="scientific">Vicingus serpentipes</name>
    <dbReference type="NCBI Taxonomy" id="1926625"/>
    <lineage>
        <taxon>Bacteria</taxon>
        <taxon>Pseudomonadati</taxon>
        <taxon>Bacteroidota</taxon>
        <taxon>Flavobacteriia</taxon>
        <taxon>Flavobacteriales</taxon>
        <taxon>Vicingaceae</taxon>
        <taxon>Vicingus</taxon>
    </lineage>
</organism>
<evidence type="ECO:0000256" key="6">
    <source>
        <dbReference type="ARBA" id="ARBA00023229"/>
    </source>
</evidence>
<dbReference type="Proteomes" id="UP000321721">
    <property type="component" value="Unassembled WGS sequence"/>
</dbReference>
<keyword evidence="3 7" id="KW-0808">Transferase</keyword>
<dbReference type="AlphaFoldDB" id="A0A5C6RNX7"/>
<reference evidence="8 9" key="1">
    <citation type="submission" date="2019-08" db="EMBL/GenBank/DDBJ databases">
        <title>Genome of Vicingus serpentipes NCIMB 15042.</title>
        <authorList>
            <person name="Bowman J.P."/>
        </authorList>
    </citation>
    <scope>NUCLEOTIDE SEQUENCE [LARGE SCALE GENOMIC DNA]</scope>
    <source>
        <strain evidence="8 9">NCIMB 15042</strain>
    </source>
</reference>
<keyword evidence="6" id="KW-0414">Isoprene biosynthesis</keyword>
<dbReference type="RefSeq" id="WP_147101865.1">
    <property type="nucleotide sequence ID" value="NZ_VOOS01000006.1"/>
</dbReference>
<comment type="cofactor">
    <cofactor evidence="1">
        <name>Mg(2+)</name>
        <dbReference type="ChEBI" id="CHEBI:18420"/>
    </cofactor>
</comment>
<dbReference type="GO" id="GO:0004659">
    <property type="term" value="F:prenyltransferase activity"/>
    <property type="evidence" value="ECO:0007669"/>
    <property type="project" value="InterPro"/>
</dbReference>
<dbReference type="InterPro" id="IPR000092">
    <property type="entry name" value="Polyprenyl_synt"/>
</dbReference>
<name>A0A5C6RNX7_9FLAO</name>
<evidence type="ECO:0000313" key="9">
    <source>
        <dbReference type="Proteomes" id="UP000321721"/>
    </source>
</evidence>
<protein>
    <submittedName>
        <fullName evidence="8">Polyprenyl synthetase family protein</fullName>
    </submittedName>
</protein>
<dbReference type="EMBL" id="VOOS01000006">
    <property type="protein sequence ID" value="TXB63933.1"/>
    <property type="molecule type" value="Genomic_DNA"/>
</dbReference>
<dbReference type="SUPFAM" id="SSF48576">
    <property type="entry name" value="Terpenoid synthases"/>
    <property type="match status" value="1"/>
</dbReference>
<dbReference type="Pfam" id="PF00348">
    <property type="entry name" value="polyprenyl_synt"/>
    <property type="match status" value="1"/>
</dbReference>
<accession>A0A5C6RNX7</accession>
<dbReference type="SFLD" id="SFLDS00005">
    <property type="entry name" value="Isoprenoid_Synthase_Type_I"/>
    <property type="match status" value="1"/>
</dbReference>